<evidence type="ECO:0000259" key="1">
    <source>
        <dbReference type="Pfam" id="PF13503"/>
    </source>
</evidence>
<proteinExistence type="predicted"/>
<comment type="caution">
    <text evidence="2">The sequence shown here is derived from an EMBL/GenBank/DDBJ whole genome shotgun (WGS) entry which is preliminary data.</text>
</comment>
<dbReference type="RefSeq" id="WP_220782912.1">
    <property type="nucleotide sequence ID" value="NZ_BPEY01000104.1"/>
</dbReference>
<dbReference type="Pfam" id="PF13503">
    <property type="entry name" value="DUF4123"/>
    <property type="match status" value="1"/>
</dbReference>
<dbReference type="EMBL" id="BPEY01000104">
    <property type="protein sequence ID" value="GIU51068.1"/>
    <property type="molecule type" value="Genomic_DNA"/>
</dbReference>
<name>A0ABQ4PQA3_9GAMM</name>
<sequence length="340" mass="39525">MGENSSIEGSPKRYDLFEILSTRSNKQVYLLVDTVFYEGFWDFWSSFQPKARQSWCYLFQNSAYDELRAESPLLITIEEGEAGETLYFWLLDQPQLFSKACMLIESQLYLHQLLHFWHQRISAIYPNGECNLLTCYSSPLLGSFWPSLSPKEQADFIGIDNRIYLPWCLLLSEAQRVANSAEKATGFSLLTGAQNNGDGTDESSFSIDSPYRLSDSQYELLTRSQRRHRMVNDIFLRLSQYFVFELNIDQLNWLFCNSIEVAKEISPGESECSFETFAVYRFVLEHDYFEKEAFKALMLKHDLRTSIQMFNQLNPPIYDEIFRAKQALWLTGVEQGRGPA</sequence>
<feature type="domain" description="DUF4123" evidence="1">
    <location>
        <begin position="28"/>
        <end position="154"/>
    </location>
</feature>
<dbReference type="InterPro" id="IPR025391">
    <property type="entry name" value="DUF4123"/>
</dbReference>
<keyword evidence="3" id="KW-1185">Reference proteome</keyword>
<gene>
    <name evidence="2" type="ORF">TUM4438_39370</name>
</gene>
<evidence type="ECO:0000313" key="2">
    <source>
        <dbReference type="EMBL" id="GIU51068.1"/>
    </source>
</evidence>
<accession>A0ABQ4PQA3</accession>
<protein>
    <recommendedName>
        <fullName evidence="1">DUF4123 domain-containing protein</fullName>
    </recommendedName>
</protein>
<dbReference type="Proteomes" id="UP000887104">
    <property type="component" value="Unassembled WGS sequence"/>
</dbReference>
<organism evidence="2 3">
    <name type="scientific">Shewanella sairae</name>
    <dbReference type="NCBI Taxonomy" id="190310"/>
    <lineage>
        <taxon>Bacteria</taxon>
        <taxon>Pseudomonadati</taxon>
        <taxon>Pseudomonadota</taxon>
        <taxon>Gammaproteobacteria</taxon>
        <taxon>Alteromonadales</taxon>
        <taxon>Shewanellaceae</taxon>
        <taxon>Shewanella</taxon>
    </lineage>
</organism>
<reference evidence="2" key="1">
    <citation type="submission" date="2021-05" db="EMBL/GenBank/DDBJ databases">
        <title>Molecular characterization for Shewanella algae harboring chromosomal blaOXA-55-like strains isolated from clinical and environment sample.</title>
        <authorList>
            <person name="Ohama Y."/>
            <person name="Aoki K."/>
            <person name="Harada S."/>
            <person name="Moriya K."/>
            <person name="Ishii Y."/>
            <person name="Tateda K."/>
        </authorList>
    </citation>
    <scope>NUCLEOTIDE SEQUENCE</scope>
    <source>
        <strain evidence="2">JCM 11563</strain>
    </source>
</reference>
<evidence type="ECO:0000313" key="3">
    <source>
        <dbReference type="Proteomes" id="UP000887104"/>
    </source>
</evidence>